<dbReference type="InterPro" id="IPR006058">
    <property type="entry name" value="2Fe2S_fd_BS"/>
</dbReference>
<dbReference type="InterPro" id="IPR001041">
    <property type="entry name" value="2Fe-2S_ferredoxin-type"/>
</dbReference>
<protein>
    <submittedName>
        <fullName evidence="2">Ferredoxin</fullName>
    </submittedName>
</protein>
<evidence type="ECO:0000313" key="3">
    <source>
        <dbReference type="Proteomes" id="UP000564385"/>
    </source>
</evidence>
<dbReference type="CDD" id="cd00207">
    <property type="entry name" value="fer2"/>
    <property type="match status" value="1"/>
</dbReference>
<evidence type="ECO:0000313" key="2">
    <source>
        <dbReference type="EMBL" id="NYF92260.1"/>
    </source>
</evidence>
<sequence length="88" mass="9345">MSATSITITFSFTGETVPWTGEYPTILKLAEAHDIAISAGCEYGDCGTCLTDLISGEVEYLHNTGITPEPGTCLPCSCRPKTSVELRA</sequence>
<gene>
    <name evidence="2" type="ORF">HDF08_004383</name>
</gene>
<dbReference type="InterPro" id="IPR036010">
    <property type="entry name" value="2Fe-2S_ferredoxin-like_sf"/>
</dbReference>
<dbReference type="SUPFAM" id="SSF54292">
    <property type="entry name" value="2Fe-2S ferredoxin-like"/>
    <property type="match status" value="1"/>
</dbReference>
<dbReference type="Proteomes" id="UP000564385">
    <property type="component" value="Unassembled WGS sequence"/>
</dbReference>
<dbReference type="Pfam" id="PF00111">
    <property type="entry name" value="Fer2"/>
    <property type="match status" value="1"/>
</dbReference>
<dbReference type="AlphaFoldDB" id="A0A852VKV3"/>
<dbReference type="InterPro" id="IPR012675">
    <property type="entry name" value="Beta-grasp_dom_sf"/>
</dbReference>
<organism evidence="2 3">
    <name type="scientific">Tunturiibacter lichenicola</name>
    <dbReference type="NCBI Taxonomy" id="2051959"/>
    <lineage>
        <taxon>Bacteria</taxon>
        <taxon>Pseudomonadati</taxon>
        <taxon>Acidobacteriota</taxon>
        <taxon>Terriglobia</taxon>
        <taxon>Terriglobales</taxon>
        <taxon>Acidobacteriaceae</taxon>
        <taxon>Tunturiibacter</taxon>
    </lineage>
</organism>
<name>A0A852VKV3_9BACT</name>
<evidence type="ECO:0000259" key="1">
    <source>
        <dbReference type="PROSITE" id="PS51085"/>
    </source>
</evidence>
<feature type="domain" description="2Fe-2S ferredoxin-type" evidence="1">
    <location>
        <begin position="4"/>
        <end position="88"/>
    </location>
</feature>
<dbReference type="Gene3D" id="3.10.20.30">
    <property type="match status" value="1"/>
</dbReference>
<dbReference type="GO" id="GO:0051537">
    <property type="term" value="F:2 iron, 2 sulfur cluster binding"/>
    <property type="evidence" value="ECO:0007669"/>
    <property type="project" value="InterPro"/>
</dbReference>
<dbReference type="EMBL" id="JACCCU010000004">
    <property type="protein sequence ID" value="NYF92260.1"/>
    <property type="molecule type" value="Genomic_DNA"/>
</dbReference>
<proteinExistence type="predicted"/>
<accession>A0A852VKV3</accession>
<dbReference type="PROSITE" id="PS51085">
    <property type="entry name" value="2FE2S_FER_2"/>
    <property type="match status" value="1"/>
</dbReference>
<dbReference type="PROSITE" id="PS00197">
    <property type="entry name" value="2FE2S_FER_1"/>
    <property type="match status" value="1"/>
</dbReference>
<reference evidence="2 3" key="1">
    <citation type="submission" date="2020-07" db="EMBL/GenBank/DDBJ databases">
        <title>Genomic Encyclopedia of Type Strains, Phase IV (KMG-V): Genome sequencing to study the core and pangenomes of soil and plant-associated prokaryotes.</title>
        <authorList>
            <person name="Whitman W."/>
        </authorList>
    </citation>
    <scope>NUCLEOTIDE SEQUENCE [LARGE SCALE GENOMIC DNA]</scope>
    <source>
        <strain evidence="2 3">M8UP22</strain>
    </source>
</reference>
<comment type="caution">
    <text evidence="2">The sequence shown here is derived from an EMBL/GenBank/DDBJ whole genome shotgun (WGS) entry which is preliminary data.</text>
</comment>